<accession>A0A2T2WYT1</accession>
<proteinExistence type="predicted"/>
<organism evidence="1 2">
    <name type="scientific">Sulfobacillus benefaciens</name>
    <dbReference type="NCBI Taxonomy" id="453960"/>
    <lineage>
        <taxon>Bacteria</taxon>
        <taxon>Bacillati</taxon>
        <taxon>Bacillota</taxon>
        <taxon>Clostridia</taxon>
        <taxon>Eubacteriales</taxon>
        <taxon>Clostridiales Family XVII. Incertae Sedis</taxon>
        <taxon>Sulfobacillus</taxon>
    </lineage>
</organism>
<gene>
    <name evidence="1" type="ORF">C7B43_11685</name>
</gene>
<reference evidence="1 2" key="1">
    <citation type="journal article" date="2014" name="BMC Genomics">
        <title>Comparison of environmental and isolate Sulfobacillus genomes reveals diverse carbon, sulfur, nitrogen, and hydrogen metabolisms.</title>
        <authorList>
            <person name="Justice N.B."/>
            <person name="Norman A."/>
            <person name="Brown C.T."/>
            <person name="Singh A."/>
            <person name="Thomas B.C."/>
            <person name="Banfield J.F."/>
        </authorList>
    </citation>
    <scope>NUCLEOTIDE SEQUENCE [LARGE SCALE GENOMIC DNA]</scope>
    <source>
        <strain evidence="1">AMDSBA1</strain>
    </source>
</reference>
<sequence>MGGPDEFQALVRRYQLALQRFNCADAASFDAANRELSERLYELNQYIIDRKRQLGFPVHSTAFPQVMRVS</sequence>
<name>A0A2T2WYT1_9FIRM</name>
<dbReference type="Proteomes" id="UP000242699">
    <property type="component" value="Unassembled WGS sequence"/>
</dbReference>
<dbReference type="AlphaFoldDB" id="A0A2T2WYT1"/>
<evidence type="ECO:0000313" key="2">
    <source>
        <dbReference type="Proteomes" id="UP000242699"/>
    </source>
</evidence>
<dbReference type="EMBL" id="PXYT01000026">
    <property type="protein sequence ID" value="PSR27399.1"/>
    <property type="molecule type" value="Genomic_DNA"/>
</dbReference>
<evidence type="ECO:0000313" key="1">
    <source>
        <dbReference type="EMBL" id="PSR27399.1"/>
    </source>
</evidence>
<protein>
    <submittedName>
        <fullName evidence="1">Uncharacterized protein</fullName>
    </submittedName>
</protein>
<comment type="caution">
    <text evidence="1">The sequence shown here is derived from an EMBL/GenBank/DDBJ whole genome shotgun (WGS) entry which is preliminary data.</text>
</comment>